<feature type="compositionally biased region" description="Basic and acidic residues" evidence="1">
    <location>
        <begin position="340"/>
        <end position="358"/>
    </location>
</feature>
<name>A0A8S1CAX0_9INSE</name>
<sequence length="600" mass="66835">MHRVSMKYAMAGSSTEVSLEAGSFLDENVVVPCRARRRSMDGSDGWCRGLQGPCRLVRLCLLGVLVPACLVAVPLYVRYHVLHEQQYPVAFSDVRLIDGHVSTTWCQGQKMRGNASFNAYLMPETPEYNNRPARVSMTRHMYLEDDMKEYWGFYLLPGSEVKVKACSRGPGASLIVIKGHKHLRDCAYIGDNSSEELDEMTTTEDNIVPESQEPTTDRMSTTSTASRVPEKTEPTHSDGKVARAAAPNPLVKEGRISTDSITSEEALDELVSKVSSLGPSGQRALRKLALQLHSKEQNGGKQQVEDELKDQMLVELIQQLLKNSGSRLTVTTARDEDGDAIDRAKRSADKSSDRTKRSIDHKTEALQLLNEVIQEEKVILSRRRRIAALQDKLHAETDSSEDGAFEEGLEPDGIADTRGHLAENTTFDRSNDEEWSSFSSSEETLMKCEGLLLYLPLTPRRECSNPAAVTTLPVADTYSYTATTSGYYFFVFNSENEIEENLISVEFSLVRTTYNTSQRVAQCDNTMQCSFPLDFFSSEKVVLEVPVAPGKEGPSNSSADSLAKHWNEEYLVVSTCEPRTSLYLVCMILVPILILTFAFQ</sequence>
<keyword evidence="2" id="KW-0472">Membrane</keyword>
<feature type="transmembrane region" description="Helical" evidence="2">
    <location>
        <begin position="56"/>
        <end position="77"/>
    </location>
</feature>
<dbReference type="Proteomes" id="UP000494165">
    <property type="component" value="Unassembled WGS sequence"/>
</dbReference>
<organism evidence="5 6">
    <name type="scientific">Cloeon dipterum</name>
    <dbReference type="NCBI Taxonomy" id="197152"/>
    <lineage>
        <taxon>Eukaryota</taxon>
        <taxon>Metazoa</taxon>
        <taxon>Ecdysozoa</taxon>
        <taxon>Arthropoda</taxon>
        <taxon>Hexapoda</taxon>
        <taxon>Insecta</taxon>
        <taxon>Pterygota</taxon>
        <taxon>Palaeoptera</taxon>
        <taxon>Ephemeroptera</taxon>
        <taxon>Pisciforma</taxon>
        <taxon>Baetidae</taxon>
        <taxon>Cloeon</taxon>
    </lineage>
</organism>
<evidence type="ECO:0000313" key="6">
    <source>
        <dbReference type="Proteomes" id="UP000494165"/>
    </source>
</evidence>
<accession>A0A8S1CAX0</accession>
<dbReference type="InterPro" id="IPR032008">
    <property type="entry name" value="APD1-4_N"/>
</dbReference>
<feature type="region of interest" description="Disordered" evidence="1">
    <location>
        <begin position="396"/>
        <end position="418"/>
    </location>
</feature>
<evidence type="ECO:0000259" key="3">
    <source>
        <dbReference type="Pfam" id="PF16040"/>
    </source>
</evidence>
<feature type="transmembrane region" description="Helical" evidence="2">
    <location>
        <begin position="581"/>
        <end position="599"/>
    </location>
</feature>
<feature type="compositionally biased region" description="Basic and acidic residues" evidence="1">
    <location>
        <begin position="228"/>
        <end position="240"/>
    </location>
</feature>
<evidence type="ECO:0000256" key="2">
    <source>
        <dbReference type="SAM" id="Phobius"/>
    </source>
</evidence>
<protein>
    <recommendedName>
        <fullName evidence="7">E3 ubiquitin-protein ligase APD1-4 middle domain-containing protein</fullName>
    </recommendedName>
</protein>
<evidence type="ECO:0000256" key="1">
    <source>
        <dbReference type="SAM" id="MobiDB-lite"/>
    </source>
</evidence>
<feature type="domain" description="E3 ubiquitin-protein ligase APD1-4 N-terminal" evidence="3">
    <location>
        <begin position="114"/>
        <end position="183"/>
    </location>
</feature>
<dbReference type="PANTHER" id="PTHR39077">
    <property type="entry name" value="DUF4793 DOMAIN-CONTAINING PROTEIN"/>
    <property type="match status" value="1"/>
</dbReference>
<comment type="caution">
    <text evidence="5">The sequence shown here is derived from an EMBL/GenBank/DDBJ whole genome shotgun (WGS) entry which is preliminary data.</text>
</comment>
<feature type="domain" description="E3 ubiquitin-protein ligase APD1-4 middle" evidence="4">
    <location>
        <begin position="479"/>
        <end position="597"/>
    </location>
</feature>
<keyword evidence="2" id="KW-1133">Transmembrane helix</keyword>
<reference evidence="5 6" key="1">
    <citation type="submission" date="2020-04" db="EMBL/GenBank/DDBJ databases">
        <authorList>
            <person name="Alioto T."/>
            <person name="Alioto T."/>
            <person name="Gomez Garrido J."/>
        </authorList>
    </citation>
    <scope>NUCLEOTIDE SEQUENCE [LARGE SCALE GENOMIC DNA]</scope>
</reference>
<gene>
    <name evidence="5" type="ORF">CLODIP_2_CD06704</name>
</gene>
<dbReference type="OrthoDB" id="6435218at2759"/>
<keyword evidence="6" id="KW-1185">Reference proteome</keyword>
<dbReference type="PANTHER" id="PTHR39077:SF1">
    <property type="entry name" value="E3 UBIQUITIN-PROTEIN LIGASE APD1-4 MIDDLE DOMAIN-CONTAINING PROTEIN"/>
    <property type="match status" value="1"/>
</dbReference>
<dbReference type="AlphaFoldDB" id="A0A8S1CAX0"/>
<evidence type="ECO:0008006" key="7">
    <source>
        <dbReference type="Google" id="ProtNLM"/>
    </source>
</evidence>
<feature type="compositionally biased region" description="Acidic residues" evidence="1">
    <location>
        <begin position="398"/>
        <end position="410"/>
    </location>
</feature>
<dbReference type="EMBL" id="CADEPI010000019">
    <property type="protein sequence ID" value="CAB3365264.1"/>
    <property type="molecule type" value="Genomic_DNA"/>
</dbReference>
<dbReference type="Pfam" id="PF16040">
    <property type="entry name" value="APD1-4_N"/>
    <property type="match status" value="1"/>
</dbReference>
<feature type="compositionally biased region" description="Polar residues" evidence="1">
    <location>
        <begin position="212"/>
        <end position="226"/>
    </location>
</feature>
<dbReference type="InterPro" id="IPR032010">
    <property type="entry name" value="APD1-4_M"/>
</dbReference>
<dbReference type="Pfam" id="PF16041">
    <property type="entry name" value="APD1-4_M"/>
    <property type="match status" value="1"/>
</dbReference>
<feature type="region of interest" description="Disordered" evidence="1">
    <location>
        <begin position="339"/>
        <end position="358"/>
    </location>
</feature>
<evidence type="ECO:0000313" key="5">
    <source>
        <dbReference type="EMBL" id="CAB3365264.1"/>
    </source>
</evidence>
<evidence type="ECO:0000259" key="4">
    <source>
        <dbReference type="Pfam" id="PF16041"/>
    </source>
</evidence>
<feature type="region of interest" description="Disordered" evidence="1">
    <location>
        <begin position="209"/>
        <end position="240"/>
    </location>
</feature>
<proteinExistence type="predicted"/>
<keyword evidence="2" id="KW-0812">Transmembrane</keyword>